<proteinExistence type="inferred from homology"/>
<dbReference type="InterPro" id="IPR036396">
    <property type="entry name" value="Cyt_P450_sf"/>
</dbReference>
<organism evidence="9 10">
    <name type="scientific">Plectosphaerella cucumerina</name>
    <dbReference type="NCBI Taxonomy" id="40658"/>
    <lineage>
        <taxon>Eukaryota</taxon>
        <taxon>Fungi</taxon>
        <taxon>Dikarya</taxon>
        <taxon>Ascomycota</taxon>
        <taxon>Pezizomycotina</taxon>
        <taxon>Sordariomycetes</taxon>
        <taxon>Hypocreomycetidae</taxon>
        <taxon>Glomerellales</taxon>
        <taxon>Plectosphaerellaceae</taxon>
        <taxon>Plectosphaerella</taxon>
    </lineage>
</organism>
<comment type="caution">
    <text evidence="9">The sequence shown here is derived from an EMBL/GenBank/DDBJ whole genome shotgun (WGS) entry which is preliminary data.</text>
</comment>
<dbReference type="PROSITE" id="PS00086">
    <property type="entry name" value="CYTOCHROME_P450"/>
    <property type="match status" value="1"/>
</dbReference>
<accession>A0A8K0T9G5</accession>
<dbReference type="InterPro" id="IPR050121">
    <property type="entry name" value="Cytochrome_P450_monoxygenase"/>
</dbReference>
<feature type="binding site" description="axial binding residue" evidence="7">
    <location>
        <position position="532"/>
    </location>
    <ligand>
        <name>heme</name>
        <dbReference type="ChEBI" id="CHEBI:30413"/>
    </ligand>
    <ligandPart>
        <name>Fe</name>
        <dbReference type="ChEBI" id="CHEBI:18248"/>
    </ligandPart>
</feature>
<evidence type="ECO:0000256" key="7">
    <source>
        <dbReference type="PIRSR" id="PIRSR602403-1"/>
    </source>
</evidence>
<evidence type="ECO:0000256" key="2">
    <source>
        <dbReference type="ARBA" id="ARBA00010617"/>
    </source>
</evidence>
<dbReference type="GO" id="GO:0016705">
    <property type="term" value="F:oxidoreductase activity, acting on paired donors, with incorporation or reduction of molecular oxygen"/>
    <property type="evidence" value="ECO:0007669"/>
    <property type="project" value="InterPro"/>
</dbReference>
<dbReference type="SUPFAM" id="SSF48264">
    <property type="entry name" value="Cytochrome P450"/>
    <property type="match status" value="1"/>
</dbReference>
<dbReference type="OrthoDB" id="1470350at2759"/>
<dbReference type="InterPro" id="IPR002403">
    <property type="entry name" value="Cyt_P450_E_grp-IV"/>
</dbReference>
<dbReference type="AlphaFoldDB" id="A0A8K0T9G5"/>
<dbReference type="InterPro" id="IPR001128">
    <property type="entry name" value="Cyt_P450"/>
</dbReference>
<keyword evidence="4 7" id="KW-0479">Metal-binding</keyword>
<keyword evidence="3 7" id="KW-0349">Heme</keyword>
<dbReference type="Proteomes" id="UP000813385">
    <property type="component" value="Unassembled WGS sequence"/>
</dbReference>
<dbReference type="PRINTS" id="PR00465">
    <property type="entry name" value="EP450IV"/>
</dbReference>
<evidence type="ECO:0000313" key="10">
    <source>
        <dbReference type="Proteomes" id="UP000813385"/>
    </source>
</evidence>
<evidence type="ECO:0000256" key="5">
    <source>
        <dbReference type="ARBA" id="ARBA00023004"/>
    </source>
</evidence>
<dbReference type="PANTHER" id="PTHR24305">
    <property type="entry name" value="CYTOCHROME P450"/>
    <property type="match status" value="1"/>
</dbReference>
<dbReference type="PRINTS" id="PR00385">
    <property type="entry name" value="P450"/>
</dbReference>
<dbReference type="PANTHER" id="PTHR24305:SF232">
    <property type="entry name" value="P450, PUTATIVE (EUROFUNG)-RELATED"/>
    <property type="match status" value="1"/>
</dbReference>
<protein>
    <submittedName>
        <fullName evidence="9">Cytochrome P450</fullName>
    </submittedName>
</protein>
<reference evidence="9" key="1">
    <citation type="journal article" date="2021" name="Nat. Commun.">
        <title>Genetic determinants of endophytism in the Arabidopsis root mycobiome.</title>
        <authorList>
            <person name="Mesny F."/>
            <person name="Miyauchi S."/>
            <person name="Thiergart T."/>
            <person name="Pickel B."/>
            <person name="Atanasova L."/>
            <person name="Karlsson M."/>
            <person name="Huettel B."/>
            <person name="Barry K.W."/>
            <person name="Haridas S."/>
            <person name="Chen C."/>
            <person name="Bauer D."/>
            <person name="Andreopoulos W."/>
            <person name="Pangilinan J."/>
            <person name="LaButti K."/>
            <person name="Riley R."/>
            <person name="Lipzen A."/>
            <person name="Clum A."/>
            <person name="Drula E."/>
            <person name="Henrissat B."/>
            <person name="Kohler A."/>
            <person name="Grigoriev I.V."/>
            <person name="Martin F.M."/>
            <person name="Hacquard S."/>
        </authorList>
    </citation>
    <scope>NUCLEOTIDE SEQUENCE</scope>
    <source>
        <strain evidence="9">MPI-CAGE-AT-0016</strain>
    </source>
</reference>
<dbReference type="Pfam" id="PF00067">
    <property type="entry name" value="p450"/>
    <property type="match status" value="2"/>
</dbReference>
<keyword evidence="5 7" id="KW-0408">Iron</keyword>
<comment type="cofactor">
    <cofactor evidence="1 7">
        <name>heme</name>
        <dbReference type="ChEBI" id="CHEBI:30413"/>
    </cofactor>
</comment>
<evidence type="ECO:0000256" key="4">
    <source>
        <dbReference type="ARBA" id="ARBA00022723"/>
    </source>
</evidence>
<dbReference type="GO" id="GO:0004497">
    <property type="term" value="F:monooxygenase activity"/>
    <property type="evidence" value="ECO:0007669"/>
    <property type="project" value="UniProtKB-KW"/>
</dbReference>
<gene>
    <name evidence="9" type="ORF">B0T11DRAFT_321692</name>
</gene>
<evidence type="ECO:0000256" key="1">
    <source>
        <dbReference type="ARBA" id="ARBA00001971"/>
    </source>
</evidence>
<evidence type="ECO:0000313" key="9">
    <source>
        <dbReference type="EMBL" id="KAH7349890.1"/>
    </source>
</evidence>
<comment type="similarity">
    <text evidence="2 8">Belongs to the cytochrome P450 family.</text>
</comment>
<sequence>METLTTMDTPTTIGLAAAATTAGAYALYRRLLPKPIPGIPYNHAAVNSLLGDIPAMIRENSDSSGAEWIVAQAKKHPGPLCQLFMQPLGKPFLLLSDYREAQDVMLRRSNEWDRSDWSIEMLSGVGASHHINMKAGPAWKAHRRLLQDLMTPAFLHTVAAPNIYDSVLGLIQLWDLKAEASGGRPFSALDDIYDAAMDAVISFSFGTAFPHRAVQTQLKSLKDGGEEVLEKAREGAIDGYPIYFPRAAIHETIQATYKASKSIGEVLEFPRARFGWYWKKFVTAEREATRIRHTYIREQVDAGVERLQARSHDEAGGEDWVRSAVDLMLDRETKFAAKEGRDPVYWSPTMRDEVLGFVIAGHDTTSTTMLWGLKYLTDAPAVQEKLRAALRKAHVGAVEESRLPTAQEITHTTIPYLEAVIEEILRLAGTLPILERQCNRDTTVLGHFVPKGTTMIMLGVGPGITEPGPVVDEASRSQTSQAAAKERGIRAWEVEGMGEFRPERWLTGEPGAETFDSTAGPMLSFGNGLRGCFGRRLAYVEMRIMITLLIWRFTLLECPEKLSGYGAMDELTRKPRDCYVRLGRAA</sequence>
<evidence type="ECO:0000256" key="3">
    <source>
        <dbReference type="ARBA" id="ARBA00022617"/>
    </source>
</evidence>
<name>A0A8K0T9G5_9PEZI</name>
<dbReference type="GO" id="GO:0020037">
    <property type="term" value="F:heme binding"/>
    <property type="evidence" value="ECO:0007669"/>
    <property type="project" value="InterPro"/>
</dbReference>
<dbReference type="Gene3D" id="1.10.630.10">
    <property type="entry name" value="Cytochrome P450"/>
    <property type="match status" value="1"/>
</dbReference>
<evidence type="ECO:0000256" key="6">
    <source>
        <dbReference type="ARBA" id="ARBA00023033"/>
    </source>
</evidence>
<dbReference type="InterPro" id="IPR017972">
    <property type="entry name" value="Cyt_P450_CS"/>
</dbReference>
<keyword evidence="6 8" id="KW-0503">Monooxygenase</keyword>
<keyword evidence="8" id="KW-0560">Oxidoreductase</keyword>
<evidence type="ECO:0000256" key="8">
    <source>
        <dbReference type="RuleBase" id="RU000461"/>
    </source>
</evidence>
<dbReference type="GO" id="GO:0005506">
    <property type="term" value="F:iron ion binding"/>
    <property type="evidence" value="ECO:0007669"/>
    <property type="project" value="InterPro"/>
</dbReference>
<keyword evidence="10" id="KW-1185">Reference proteome</keyword>
<dbReference type="EMBL" id="JAGPXD010000006">
    <property type="protein sequence ID" value="KAH7349890.1"/>
    <property type="molecule type" value="Genomic_DNA"/>
</dbReference>